<evidence type="ECO:0000313" key="2">
    <source>
        <dbReference type="Proteomes" id="UP000295264"/>
    </source>
</evidence>
<gene>
    <name evidence="1" type="ORF">DBR06_SOUSAS2110201</name>
</gene>
<accession>A0A484GW92</accession>
<feature type="non-terminal residue" evidence="1">
    <location>
        <position position="1"/>
    </location>
</feature>
<comment type="caution">
    <text evidence="1">The sequence shown here is derived from an EMBL/GenBank/DDBJ whole genome shotgun (WGS) entry which is preliminary data.</text>
</comment>
<dbReference type="AlphaFoldDB" id="A0A484GW92"/>
<dbReference type="Proteomes" id="UP000295264">
    <property type="component" value="Unassembled WGS sequence"/>
</dbReference>
<name>A0A484GW92_SOUCH</name>
<proteinExistence type="predicted"/>
<sequence>YFIHDEFLRFITVSGGGCHYCH</sequence>
<protein>
    <submittedName>
        <fullName evidence="1">Uncharacterized protein</fullName>
    </submittedName>
</protein>
<feature type="non-terminal residue" evidence="1">
    <location>
        <position position="22"/>
    </location>
</feature>
<keyword evidence="2" id="KW-1185">Reference proteome</keyword>
<evidence type="ECO:0000313" key="1">
    <source>
        <dbReference type="EMBL" id="TEA39426.1"/>
    </source>
</evidence>
<reference evidence="1 2" key="1">
    <citation type="journal article" date="2018" name="Genomics">
        <title>Molecular footprints of inshore aquatic adaptation in Indo-Pacific humpback dolphin (Sousa chinensis).</title>
        <authorList>
            <person name="Ming Y."/>
            <person name="Jian J."/>
            <person name="Yu F."/>
            <person name="Yu X."/>
            <person name="Wang J."/>
            <person name="Liu W."/>
        </authorList>
    </citation>
    <scope>NUCLEOTIDE SEQUENCE [LARGE SCALE GENOMIC DNA]</scope>
    <source>
        <strain evidence="1">MY-2018</strain>
        <tissue evidence="1">Skin</tissue>
    </source>
</reference>
<dbReference type="EMBL" id="QWLN02004155">
    <property type="protein sequence ID" value="TEA39426.1"/>
    <property type="molecule type" value="Genomic_DNA"/>
</dbReference>
<organism evidence="1 2">
    <name type="scientific">Sousa chinensis</name>
    <name type="common">Indo-pacific humpbacked dolphin</name>
    <name type="synonym">Steno chinensis</name>
    <dbReference type="NCBI Taxonomy" id="103600"/>
    <lineage>
        <taxon>Eukaryota</taxon>
        <taxon>Metazoa</taxon>
        <taxon>Chordata</taxon>
        <taxon>Craniata</taxon>
        <taxon>Vertebrata</taxon>
        <taxon>Euteleostomi</taxon>
        <taxon>Mammalia</taxon>
        <taxon>Eutheria</taxon>
        <taxon>Laurasiatheria</taxon>
        <taxon>Artiodactyla</taxon>
        <taxon>Whippomorpha</taxon>
        <taxon>Cetacea</taxon>
        <taxon>Odontoceti</taxon>
        <taxon>Delphinidae</taxon>
        <taxon>Sousa</taxon>
    </lineage>
</organism>